<dbReference type="AlphaFoldDB" id="A0A7J0D888"/>
<evidence type="ECO:0000313" key="1">
    <source>
        <dbReference type="EMBL" id="GFS28507.1"/>
    </source>
</evidence>
<organism evidence="1 2">
    <name type="scientific">Actinidia rufa</name>
    <dbReference type="NCBI Taxonomy" id="165716"/>
    <lineage>
        <taxon>Eukaryota</taxon>
        <taxon>Viridiplantae</taxon>
        <taxon>Streptophyta</taxon>
        <taxon>Embryophyta</taxon>
        <taxon>Tracheophyta</taxon>
        <taxon>Spermatophyta</taxon>
        <taxon>Magnoliopsida</taxon>
        <taxon>eudicotyledons</taxon>
        <taxon>Gunneridae</taxon>
        <taxon>Pentapetalae</taxon>
        <taxon>asterids</taxon>
        <taxon>Ericales</taxon>
        <taxon>Actinidiaceae</taxon>
        <taxon>Actinidia</taxon>
    </lineage>
</organism>
<name>A0A7J0D888_9ERIC</name>
<reference evidence="2" key="1">
    <citation type="submission" date="2019-07" db="EMBL/GenBank/DDBJ databases">
        <title>De Novo Assembly of kiwifruit Actinidia rufa.</title>
        <authorList>
            <person name="Sugita-Konishi S."/>
            <person name="Sato K."/>
            <person name="Mori E."/>
            <person name="Abe Y."/>
            <person name="Kisaki G."/>
            <person name="Hamano K."/>
            <person name="Suezawa K."/>
            <person name="Otani M."/>
            <person name="Fukuda T."/>
            <person name="Manabe T."/>
            <person name="Gomi K."/>
            <person name="Tabuchi M."/>
            <person name="Akimitsu K."/>
            <person name="Kataoka I."/>
        </authorList>
    </citation>
    <scope>NUCLEOTIDE SEQUENCE [LARGE SCALE GENOMIC DNA]</scope>
    <source>
        <strain evidence="2">cv. Fuchu</strain>
    </source>
</reference>
<dbReference type="EMBL" id="BJWL01000044">
    <property type="protein sequence ID" value="GFS28507.1"/>
    <property type="molecule type" value="Genomic_DNA"/>
</dbReference>
<accession>A0A7J0D888</accession>
<dbReference type="OrthoDB" id="1721508at2759"/>
<keyword evidence="2" id="KW-1185">Reference proteome</keyword>
<sequence length="288" mass="31987">MPAGWKRPQEPDPSIYGLGGHLLRLENETGLEKPEAWIKGGTTDTFSTGWMFLDELRSFADLMRAIAFRHDISGLALSASRRNERIAKSWLCDRHVDLRTDLCLSVLEGHRGRPQPLDFGHAFKPVCLLSLAFWNSSMPELQICLRSSPALAGCITHLAPKVLGGYSSFLSIEPLSLILFVQPSSRTCTIDATEIANSIIEERRKRATIWHQISGGVERAAVRSGKTIKKRRLFVEVSTERALGSGKRITITGKEAMDQEKIRSVVDWEVPKKERASSSGEAGCSKPF</sequence>
<comment type="caution">
    <text evidence="1">The sequence shown here is derived from an EMBL/GenBank/DDBJ whole genome shotgun (WGS) entry which is preliminary data.</text>
</comment>
<evidence type="ECO:0000313" key="2">
    <source>
        <dbReference type="Proteomes" id="UP000585474"/>
    </source>
</evidence>
<protein>
    <submittedName>
        <fullName evidence="1">Uncharacterized protein</fullName>
    </submittedName>
</protein>
<dbReference type="Proteomes" id="UP000585474">
    <property type="component" value="Unassembled WGS sequence"/>
</dbReference>
<gene>
    <name evidence="1" type="ORF">Acr_00g0002220</name>
</gene>
<proteinExistence type="predicted"/>